<evidence type="ECO:0000256" key="28">
    <source>
        <dbReference type="ARBA" id="ARBA00023891"/>
    </source>
</evidence>
<sequence length="187" mass="21473">MQTVLISLLGLALSCALPVQADVPVQADFEQEKFTGRWYSIGLASNSKWFQDKKQFMKMCTTVVTPTEDGNLDVTSTYPKMDQCEKRMSVYIRTEQPGQFSYTSQRWGSQHDIRVVETNYVEYALIHTTKTKADRTYTVVVLYGRSKDLRPELLERFTDFAKEQGLTDNEILILPKTGKKEQAVPRK</sequence>
<dbReference type="InterPro" id="IPR012674">
    <property type="entry name" value="Calycin"/>
</dbReference>
<evidence type="ECO:0000256" key="4">
    <source>
        <dbReference type="ARBA" id="ARBA00004556"/>
    </source>
</evidence>
<evidence type="ECO:0000256" key="8">
    <source>
        <dbReference type="ARBA" id="ARBA00022448"/>
    </source>
</evidence>
<proteinExistence type="inferred from homology"/>
<name>A0A8D0L754_SPHPU</name>
<dbReference type="GO" id="GO:0043303">
    <property type="term" value="P:mast cell degranulation"/>
    <property type="evidence" value="ECO:0007669"/>
    <property type="project" value="UniProtKB-KW"/>
</dbReference>
<evidence type="ECO:0000256" key="23">
    <source>
        <dbReference type="ARBA" id="ARBA00023180"/>
    </source>
</evidence>
<evidence type="ECO:0000256" key="16">
    <source>
        <dbReference type="ARBA" id="ARBA00022824"/>
    </source>
</evidence>
<reference evidence="35" key="1">
    <citation type="submission" date="2025-08" db="UniProtKB">
        <authorList>
            <consortium name="Ensembl"/>
        </authorList>
    </citation>
    <scope>IDENTIFICATION</scope>
</reference>
<evidence type="ECO:0000256" key="7">
    <source>
        <dbReference type="ARBA" id="ARBA00011245"/>
    </source>
</evidence>
<accession>A0A8D0L754</accession>
<comment type="subcellular location">
    <subcellularLocation>
        <location evidence="4">Cytoplasm</location>
        <location evidence="4">Perinuclear region</location>
    </subcellularLocation>
    <subcellularLocation>
        <location evidence="3">Golgi apparatus</location>
    </subcellularLocation>
    <subcellularLocation>
        <location evidence="1">Nucleus membrane</location>
    </subcellularLocation>
    <subcellularLocation>
        <location evidence="2">Rough endoplasmic reticulum</location>
    </subcellularLocation>
    <subcellularLocation>
        <location evidence="5">Secreted</location>
    </subcellularLocation>
</comment>
<dbReference type="InterPro" id="IPR000566">
    <property type="entry name" value="Lipocln_cytosolic_FA-bd_dom"/>
</dbReference>
<evidence type="ECO:0000256" key="5">
    <source>
        <dbReference type="ARBA" id="ARBA00004613"/>
    </source>
</evidence>
<evidence type="ECO:0000256" key="12">
    <source>
        <dbReference type="ARBA" id="ARBA00022525"/>
    </source>
</evidence>
<dbReference type="PRINTS" id="PR00179">
    <property type="entry name" value="LIPOCALIN"/>
</dbReference>
<dbReference type="GO" id="GO:0005615">
    <property type="term" value="C:extracellular space"/>
    <property type="evidence" value="ECO:0007669"/>
    <property type="project" value="TreeGrafter"/>
</dbReference>
<protein>
    <recommendedName>
        <fullName evidence="28">Prostaglandin-H2 D-isomerase</fullName>
        <ecNumber evidence="27">5.3.99.2</ecNumber>
    </recommendedName>
    <alternativeName>
        <fullName evidence="31">Glutathione-independent PGD synthase</fullName>
    </alternativeName>
    <alternativeName>
        <fullName evidence="30">Lipocalin-type prostaglandin-D synthase</fullName>
    </alternativeName>
    <alternativeName>
        <fullName evidence="29">Prostaglandin-D2 synthase</fullName>
    </alternativeName>
</protein>
<dbReference type="GO" id="GO:0036094">
    <property type="term" value="F:small molecule binding"/>
    <property type="evidence" value="ECO:0007669"/>
    <property type="project" value="InterPro"/>
</dbReference>
<dbReference type="PANTHER" id="PTHR11430:SF86">
    <property type="entry name" value="PROSTAGLANDIN-H2 D-ISOMERASE"/>
    <property type="match status" value="1"/>
</dbReference>
<evidence type="ECO:0000256" key="27">
    <source>
        <dbReference type="ARBA" id="ARBA00023799"/>
    </source>
</evidence>
<dbReference type="GO" id="GO:0005791">
    <property type="term" value="C:rough endoplasmic reticulum"/>
    <property type="evidence" value="ECO:0007669"/>
    <property type="project" value="UniProtKB-SubCell"/>
</dbReference>
<keyword evidence="8" id="KW-0813">Transport</keyword>
<dbReference type="OMA" id="WANENDM"/>
<evidence type="ECO:0000256" key="10">
    <source>
        <dbReference type="ARBA" id="ARBA00022501"/>
    </source>
</evidence>
<dbReference type="Ensembl" id="ENSSPUT00000014591.1">
    <property type="protein sequence ID" value="ENSSPUP00000013682.1"/>
    <property type="gene ID" value="ENSSPUG00000010534.1"/>
</dbReference>
<evidence type="ECO:0000256" key="33">
    <source>
        <dbReference type="SAM" id="SignalP"/>
    </source>
</evidence>
<evidence type="ECO:0000256" key="31">
    <source>
        <dbReference type="ARBA" id="ARBA00032350"/>
    </source>
</evidence>
<evidence type="ECO:0000256" key="18">
    <source>
        <dbReference type="ARBA" id="ARBA00023034"/>
    </source>
</evidence>
<evidence type="ECO:0000256" key="32">
    <source>
        <dbReference type="RuleBase" id="RU003695"/>
    </source>
</evidence>
<dbReference type="PRINTS" id="PR01254">
    <property type="entry name" value="PGNDSYNTHASE"/>
</dbReference>
<evidence type="ECO:0000256" key="17">
    <source>
        <dbReference type="ARBA" id="ARBA00022832"/>
    </source>
</evidence>
<keyword evidence="9" id="KW-0963">Cytoplasm</keyword>
<evidence type="ECO:0000256" key="9">
    <source>
        <dbReference type="ARBA" id="ARBA00022490"/>
    </source>
</evidence>
<dbReference type="CDD" id="cd19419">
    <property type="entry name" value="lipocalin_L-PGDS"/>
    <property type="match status" value="1"/>
</dbReference>
<dbReference type="GO" id="GO:0001516">
    <property type="term" value="P:prostaglandin biosynthetic process"/>
    <property type="evidence" value="ECO:0007669"/>
    <property type="project" value="UniProtKB-KW"/>
</dbReference>
<dbReference type="GO" id="GO:0005794">
    <property type="term" value="C:Golgi apparatus"/>
    <property type="evidence" value="ECO:0007669"/>
    <property type="project" value="UniProtKB-SubCell"/>
</dbReference>
<dbReference type="GO" id="GO:0004667">
    <property type="term" value="F:prostaglandin-D synthase activity"/>
    <property type="evidence" value="ECO:0007669"/>
    <property type="project" value="UniProtKB-EC"/>
</dbReference>
<keyword evidence="36" id="KW-1185">Reference proteome</keyword>
<comment type="subunit">
    <text evidence="7">Monomer.</text>
</comment>
<dbReference type="PANTHER" id="PTHR11430">
    <property type="entry name" value="LIPOCALIN"/>
    <property type="match status" value="1"/>
</dbReference>
<evidence type="ECO:0000256" key="14">
    <source>
        <dbReference type="ARBA" id="ARBA00022675"/>
    </source>
</evidence>
<keyword evidence="10" id="KW-0644">Prostaglandin metabolism</keyword>
<dbReference type="SUPFAM" id="SSF50814">
    <property type="entry name" value="Lipocalins"/>
    <property type="match status" value="1"/>
</dbReference>
<organism evidence="35 36">
    <name type="scientific">Sphenodon punctatus</name>
    <name type="common">Tuatara</name>
    <name type="synonym">Hatteria punctata</name>
    <dbReference type="NCBI Taxonomy" id="8508"/>
    <lineage>
        <taxon>Eukaryota</taxon>
        <taxon>Metazoa</taxon>
        <taxon>Chordata</taxon>
        <taxon>Craniata</taxon>
        <taxon>Vertebrata</taxon>
        <taxon>Euteleostomi</taxon>
        <taxon>Lepidosauria</taxon>
        <taxon>Sphenodontia</taxon>
        <taxon>Sphenodontidae</taxon>
        <taxon>Sphenodon</taxon>
    </lineage>
</organism>
<keyword evidence="19" id="KW-0443">Lipid metabolism</keyword>
<evidence type="ECO:0000256" key="21">
    <source>
        <dbReference type="ARBA" id="ARBA00023157"/>
    </source>
</evidence>
<keyword evidence="16" id="KW-0256">Endoplasmic reticulum</keyword>
<dbReference type="GeneTree" id="ENSGT01120000271921"/>
<dbReference type="Gene3D" id="2.40.128.20">
    <property type="match status" value="1"/>
</dbReference>
<evidence type="ECO:0000256" key="19">
    <source>
        <dbReference type="ARBA" id="ARBA00023098"/>
    </source>
</evidence>
<evidence type="ECO:0000256" key="20">
    <source>
        <dbReference type="ARBA" id="ARBA00023136"/>
    </source>
</evidence>
<dbReference type="InterPro" id="IPR002345">
    <property type="entry name" value="Lipocalin"/>
</dbReference>
<evidence type="ECO:0000313" key="35">
    <source>
        <dbReference type="Ensembl" id="ENSSPUP00000013682.1"/>
    </source>
</evidence>
<evidence type="ECO:0000256" key="26">
    <source>
        <dbReference type="ARBA" id="ARBA00023698"/>
    </source>
</evidence>
<keyword evidence="18" id="KW-0333">Golgi apparatus</keyword>
<keyword evidence="15 33" id="KW-0732">Signal</keyword>
<dbReference type="Proteomes" id="UP000694392">
    <property type="component" value="Unplaced"/>
</dbReference>
<feature type="chain" id="PRO_5034185755" description="Prostaglandin-H2 D-isomerase" evidence="33">
    <location>
        <begin position="22"/>
        <end position="187"/>
    </location>
</feature>
<keyword evidence="17" id="KW-0276">Fatty acid metabolism</keyword>
<feature type="domain" description="Lipocalin/cytosolic fatty-acid binding" evidence="34">
    <location>
        <begin position="35"/>
        <end position="177"/>
    </location>
</feature>
<keyword evidence="20" id="KW-0472">Membrane</keyword>
<evidence type="ECO:0000256" key="30">
    <source>
        <dbReference type="ARBA" id="ARBA00031917"/>
    </source>
</evidence>
<dbReference type="InterPro" id="IPR022272">
    <property type="entry name" value="Lipocalin_CS"/>
</dbReference>
<dbReference type="AlphaFoldDB" id="A0A8D0L754"/>
<dbReference type="Pfam" id="PF00061">
    <property type="entry name" value="Lipocalin"/>
    <property type="match status" value="1"/>
</dbReference>
<comment type="similarity">
    <text evidence="6 32">Belongs to the calycin superfamily. Lipocalin family.</text>
</comment>
<keyword evidence="21" id="KW-1015">Disulfide bond</keyword>
<evidence type="ECO:0000256" key="13">
    <source>
        <dbReference type="ARBA" id="ARBA00022585"/>
    </source>
</evidence>
<feature type="signal peptide" evidence="33">
    <location>
        <begin position="1"/>
        <end position="21"/>
    </location>
</feature>
<keyword evidence="25" id="KW-0539">Nucleus</keyword>
<keyword evidence="23" id="KW-0325">Glycoprotein</keyword>
<evidence type="ECO:0000256" key="22">
    <source>
        <dbReference type="ARBA" id="ARBA00023160"/>
    </source>
</evidence>
<dbReference type="PROSITE" id="PS00213">
    <property type="entry name" value="LIPOCALIN"/>
    <property type="match status" value="1"/>
</dbReference>
<dbReference type="GO" id="GO:0031965">
    <property type="term" value="C:nuclear membrane"/>
    <property type="evidence" value="ECO:0007669"/>
    <property type="project" value="UniProtKB-SubCell"/>
</dbReference>
<keyword evidence="11" id="KW-0444">Lipid biosynthesis</keyword>
<evidence type="ECO:0000256" key="15">
    <source>
        <dbReference type="ARBA" id="ARBA00022729"/>
    </source>
</evidence>
<keyword evidence="22" id="KW-0275">Fatty acid biosynthesis</keyword>
<keyword evidence="12" id="KW-0964">Secreted</keyword>
<evidence type="ECO:0000256" key="3">
    <source>
        <dbReference type="ARBA" id="ARBA00004555"/>
    </source>
</evidence>
<evidence type="ECO:0000256" key="25">
    <source>
        <dbReference type="ARBA" id="ARBA00023242"/>
    </source>
</evidence>
<evidence type="ECO:0000256" key="6">
    <source>
        <dbReference type="ARBA" id="ARBA00006889"/>
    </source>
</evidence>
<dbReference type="EC" id="5.3.99.2" evidence="27"/>
<evidence type="ECO:0000256" key="11">
    <source>
        <dbReference type="ARBA" id="ARBA00022516"/>
    </source>
</evidence>
<dbReference type="GO" id="GO:0048471">
    <property type="term" value="C:perinuclear region of cytoplasm"/>
    <property type="evidence" value="ECO:0007669"/>
    <property type="project" value="UniProtKB-SubCell"/>
</dbReference>
<evidence type="ECO:0000259" key="34">
    <source>
        <dbReference type="Pfam" id="PF00061"/>
    </source>
</evidence>
<keyword evidence="13" id="KW-0643">Prostaglandin biosynthesis</keyword>
<keyword evidence="14" id="KW-0467">Mast cell degranulation</keyword>
<evidence type="ECO:0000256" key="2">
    <source>
        <dbReference type="ARBA" id="ARBA00004427"/>
    </source>
</evidence>
<evidence type="ECO:0000256" key="1">
    <source>
        <dbReference type="ARBA" id="ARBA00004126"/>
    </source>
</evidence>
<evidence type="ECO:0000313" key="36">
    <source>
        <dbReference type="Proteomes" id="UP000694392"/>
    </source>
</evidence>
<comment type="catalytic activity">
    <reaction evidence="26">
        <text>prostaglandin H2 = prostaglandin D2</text>
        <dbReference type="Rhea" id="RHEA:10600"/>
        <dbReference type="ChEBI" id="CHEBI:57405"/>
        <dbReference type="ChEBI" id="CHEBI:57406"/>
        <dbReference type="EC" id="5.3.99.2"/>
    </reaction>
</comment>
<evidence type="ECO:0000256" key="29">
    <source>
        <dbReference type="ARBA" id="ARBA00030654"/>
    </source>
</evidence>
<evidence type="ECO:0000256" key="24">
    <source>
        <dbReference type="ARBA" id="ARBA00023235"/>
    </source>
</evidence>
<keyword evidence="24" id="KW-0413">Isomerase</keyword>
<reference evidence="35" key="2">
    <citation type="submission" date="2025-09" db="UniProtKB">
        <authorList>
            <consortium name="Ensembl"/>
        </authorList>
    </citation>
    <scope>IDENTIFICATION</scope>
</reference>